<dbReference type="Pfam" id="PF14530">
    <property type="entry name" value="DUF4439"/>
    <property type="match status" value="1"/>
</dbReference>
<proteinExistence type="predicted"/>
<dbReference type="InterPro" id="IPR009078">
    <property type="entry name" value="Ferritin-like_SF"/>
</dbReference>
<dbReference type="RefSeq" id="WP_344646603.1">
    <property type="nucleotide sequence ID" value="NZ_BAAAGX010000001.1"/>
</dbReference>
<protein>
    <recommendedName>
        <fullName evidence="1">DUF4439 domain-containing protein</fullName>
    </recommendedName>
</protein>
<dbReference type="Gene3D" id="1.20.1260.10">
    <property type="match status" value="1"/>
</dbReference>
<gene>
    <name evidence="2" type="ORF">GCM10009539_00050</name>
</gene>
<dbReference type="SUPFAM" id="SSF47240">
    <property type="entry name" value="Ferritin-like"/>
    <property type="match status" value="1"/>
</dbReference>
<accession>A0ABN0TD43</accession>
<dbReference type="CDD" id="cd00657">
    <property type="entry name" value="Ferritin_like"/>
    <property type="match status" value="1"/>
</dbReference>
<organism evidence="2 3">
    <name type="scientific">Cryptosporangium japonicum</name>
    <dbReference type="NCBI Taxonomy" id="80872"/>
    <lineage>
        <taxon>Bacteria</taxon>
        <taxon>Bacillati</taxon>
        <taxon>Actinomycetota</taxon>
        <taxon>Actinomycetes</taxon>
        <taxon>Cryptosporangiales</taxon>
        <taxon>Cryptosporangiaceae</taxon>
        <taxon>Cryptosporangium</taxon>
    </lineage>
</organism>
<evidence type="ECO:0000313" key="3">
    <source>
        <dbReference type="Proteomes" id="UP001500967"/>
    </source>
</evidence>
<evidence type="ECO:0000259" key="1">
    <source>
        <dbReference type="Pfam" id="PF14530"/>
    </source>
</evidence>
<dbReference type="InterPro" id="IPR012347">
    <property type="entry name" value="Ferritin-like"/>
</dbReference>
<dbReference type="InterPro" id="IPR029447">
    <property type="entry name" value="DUF4439"/>
</dbReference>
<comment type="caution">
    <text evidence="2">The sequence shown here is derived from an EMBL/GenBank/DDBJ whole genome shotgun (WGS) entry which is preliminary data.</text>
</comment>
<feature type="domain" description="DUF4439" evidence="1">
    <location>
        <begin position="8"/>
        <end position="141"/>
    </location>
</feature>
<sequence length="145" mass="14742">MSGEADRLQLALAAENASVYAYGVIGAWLTGDELGWARAGDLAHRRQRDAVSDLITASGGTPTPAAPAYQLPKPVTGRAAAVVLAAEIETRAAAVWRSALGSLTGNGREVALDALVGSAVRAAQWRTAASPGKPPVVPWPGGSSS</sequence>
<dbReference type="EMBL" id="BAAAGX010000001">
    <property type="protein sequence ID" value="GAA0218687.1"/>
    <property type="molecule type" value="Genomic_DNA"/>
</dbReference>
<keyword evidence="3" id="KW-1185">Reference proteome</keyword>
<dbReference type="Proteomes" id="UP001500967">
    <property type="component" value="Unassembled WGS sequence"/>
</dbReference>
<evidence type="ECO:0000313" key="2">
    <source>
        <dbReference type="EMBL" id="GAA0218687.1"/>
    </source>
</evidence>
<name>A0ABN0TD43_9ACTN</name>
<reference evidence="2 3" key="1">
    <citation type="journal article" date="2019" name="Int. J. Syst. Evol. Microbiol.">
        <title>The Global Catalogue of Microorganisms (GCM) 10K type strain sequencing project: providing services to taxonomists for standard genome sequencing and annotation.</title>
        <authorList>
            <consortium name="The Broad Institute Genomics Platform"/>
            <consortium name="The Broad Institute Genome Sequencing Center for Infectious Disease"/>
            <person name="Wu L."/>
            <person name="Ma J."/>
        </authorList>
    </citation>
    <scope>NUCLEOTIDE SEQUENCE [LARGE SCALE GENOMIC DNA]</scope>
    <source>
        <strain evidence="2 3">JCM 10425</strain>
    </source>
</reference>